<evidence type="ECO:0000313" key="1">
    <source>
        <dbReference type="EMBL" id="ETI32446.1"/>
    </source>
</evidence>
<dbReference type="InterPro" id="IPR036770">
    <property type="entry name" value="Ankyrin_rpt-contain_sf"/>
</dbReference>
<protein>
    <submittedName>
        <fullName evidence="1">Uncharacterized protein</fullName>
    </submittedName>
</protein>
<dbReference type="Proteomes" id="UP000018721">
    <property type="component" value="Unassembled WGS sequence"/>
</dbReference>
<organism evidence="1 2">
    <name type="scientific">Phytophthora nicotianae P1569</name>
    <dbReference type="NCBI Taxonomy" id="1317065"/>
    <lineage>
        <taxon>Eukaryota</taxon>
        <taxon>Sar</taxon>
        <taxon>Stramenopiles</taxon>
        <taxon>Oomycota</taxon>
        <taxon>Peronosporomycetes</taxon>
        <taxon>Peronosporales</taxon>
        <taxon>Peronosporaceae</taxon>
        <taxon>Phytophthora</taxon>
    </lineage>
</organism>
<gene>
    <name evidence="1" type="ORF">F443_20762</name>
</gene>
<dbReference type="Pfam" id="PF12796">
    <property type="entry name" value="Ank_2"/>
    <property type="match status" value="1"/>
</dbReference>
<dbReference type="PANTHER" id="PTHR46586:SF3">
    <property type="entry name" value="ANKYRIN REPEAT-CONTAINING PROTEIN"/>
    <property type="match status" value="1"/>
</dbReference>
<accession>V9E0J1</accession>
<keyword evidence="2" id="KW-1185">Reference proteome</keyword>
<reference evidence="1 2" key="1">
    <citation type="submission" date="2013-11" db="EMBL/GenBank/DDBJ databases">
        <title>The Genome Sequence of Phytophthora parasitica P1569.</title>
        <authorList>
            <consortium name="The Broad Institute Genomics Platform"/>
            <person name="Russ C."/>
            <person name="Tyler B."/>
            <person name="Panabieres F."/>
            <person name="Shan W."/>
            <person name="Tripathy S."/>
            <person name="Grunwald N."/>
            <person name="Machado M."/>
            <person name="Johnson C.S."/>
            <person name="Arredondo F."/>
            <person name="Hong C."/>
            <person name="Coffey M."/>
            <person name="Young S.K."/>
            <person name="Zeng Q."/>
            <person name="Gargeya S."/>
            <person name="Fitzgerald M."/>
            <person name="Abouelleil A."/>
            <person name="Alvarado L."/>
            <person name="Chapman S.B."/>
            <person name="Gainer-Dewar J."/>
            <person name="Goldberg J."/>
            <person name="Griggs A."/>
            <person name="Gujja S."/>
            <person name="Hansen M."/>
            <person name="Howarth C."/>
            <person name="Imamovic A."/>
            <person name="Ireland A."/>
            <person name="Larimer J."/>
            <person name="McCowan C."/>
            <person name="Murphy C."/>
            <person name="Pearson M."/>
            <person name="Poon T.W."/>
            <person name="Priest M."/>
            <person name="Roberts A."/>
            <person name="Saif S."/>
            <person name="Shea T."/>
            <person name="Sykes S."/>
            <person name="Wortman J."/>
            <person name="Nusbaum C."/>
            <person name="Birren B."/>
        </authorList>
    </citation>
    <scope>NUCLEOTIDE SEQUENCE [LARGE SCALE GENOMIC DNA]</scope>
    <source>
        <strain evidence="1 2">P1569</strain>
    </source>
</reference>
<dbReference type="PANTHER" id="PTHR46586">
    <property type="entry name" value="ANKYRIN REPEAT-CONTAINING PROTEIN"/>
    <property type="match status" value="1"/>
</dbReference>
<name>V9E0J1_PHYNI</name>
<dbReference type="eggNOG" id="KOG0504">
    <property type="taxonomic scope" value="Eukaryota"/>
</dbReference>
<dbReference type="Gene3D" id="1.25.40.20">
    <property type="entry name" value="Ankyrin repeat-containing domain"/>
    <property type="match status" value="3"/>
</dbReference>
<dbReference type="AlphaFoldDB" id="V9E0J1"/>
<proteinExistence type="predicted"/>
<dbReference type="InterPro" id="IPR052050">
    <property type="entry name" value="SecEffector_AnkRepeat"/>
</dbReference>
<dbReference type="EMBL" id="ANIZ01003647">
    <property type="protein sequence ID" value="ETI32446.1"/>
    <property type="molecule type" value="Genomic_DNA"/>
</dbReference>
<dbReference type="SUPFAM" id="SSF48403">
    <property type="entry name" value="Ankyrin repeat"/>
    <property type="match status" value="1"/>
</dbReference>
<evidence type="ECO:0000313" key="2">
    <source>
        <dbReference type="Proteomes" id="UP000018721"/>
    </source>
</evidence>
<dbReference type="InterPro" id="IPR002110">
    <property type="entry name" value="Ankyrin_rpt"/>
</dbReference>
<dbReference type="HOGENOM" id="CLU_014745_3_0_1"/>
<sequence length="438" mass="49514">MAILERNHQSHADWESRADRFALDTFYRMLRTMRQWATTMFSVTHRKDTEWDYSVVWHAIKGNHFALAQWLFERVIPSNPSFNRWAAFAARNGNLDMIKWISSLSEEIDLHGAMTAIQIAAARGHLDVVKWMLLCKHKKLAGIRTRRTMDCAAESGDLEMVKWLHKNTRKTCSTPAKDRAASSGHLDVVQYLHENRSEGCSTSAMDDAARNGNLQIVQWLSENRTEGCTTHAMDYAAAGGHIEVVKWLHDNRHEGCTINAMNYAAKNGHLDVVKCLHLNRTEGCTTEAMDGAAGSCYLDVVLWLSENRSESCTTLTLDHAARNGYQNMVEWLLRNSSEGGTAATMASIAARGNIEEVCWCHFVARVPYDASAIDAAVLNSRFAVAWFLHEHRESNGCDIVRALIECPKSNRRCKFTEWMYSHHRCKLKSMAGDIFADS</sequence>
<dbReference type="Pfam" id="PF13637">
    <property type="entry name" value="Ank_4"/>
    <property type="match status" value="2"/>
</dbReference>
<comment type="caution">
    <text evidence="1">The sequence shown here is derived from an EMBL/GenBank/DDBJ whole genome shotgun (WGS) entry which is preliminary data.</text>
</comment>